<dbReference type="Proteomes" id="UP000308730">
    <property type="component" value="Unassembled WGS sequence"/>
</dbReference>
<gene>
    <name evidence="2" type="ORF">EUX98_g9641</name>
</gene>
<evidence type="ECO:0000313" key="2">
    <source>
        <dbReference type="EMBL" id="THH14159.1"/>
    </source>
</evidence>
<feature type="compositionally biased region" description="Basic and acidic residues" evidence="1">
    <location>
        <begin position="41"/>
        <end position="60"/>
    </location>
</feature>
<feature type="compositionally biased region" description="Acidic residues" evidence="1">
    <location>
        <begin position="61"/>
        <end position="78"/>
    </location>
</feature>
<evidence type="ECO:0000313" key="3">
    <source>
        <dbReference type="Proteomes" id="UP000308730"/>
    </source>
</evidence>
<evidence type="ECO:0000256" key="1">
    <source>
        <dbReference type="SAM" id="MobiDB-lite"/>
    </source>
</evidence>
<feature type="compositionally biased region" description="Acidic residues" evidence="1">
    <location>
        <begin position="86"/>
        <end position="99"/>
    </location>
</feature>
<proteinExistence type="predicted"/>
<protein>
    <submittedName>
        <fullName evidence="2">Uncharacterized protein</fullName>
    </submittedName>
</protein>
<dbReference type="AlphaFoldDB" id="A0A4S4LPJ5"/>
<feature type="region of interest" description="Disordered" evidence="1">
    <location>
        <begin position="40"/>
        <end position="99"/>
    </location>
</feature>
<organism evidence="2 3">
    <name type="scientific">Antrodiella citrinella</name>
    <dbReference type="NCBI Taxonomy" id="2447956"/>
    <lineage>
        <taxon>Eukaryota</taxon>
        <taxon>Fungi</taxon>
        <taxon>Dikarya</taxon>
        <taxon>Basidiomycota</taxon>
        <taxon>Agaricomycotina</taxon>
        <taxon>Agaricomycetes</taxon>
        <taxon>Polyporales</taxon>
        <taxon>Steccherinaceae</taxon>
        <taxon>Antrodiella</taxon>
    </lineage>
</organism>
<reference evidence="2 3" key="1">
    <citation type="submission" date="2019-02" db="EMBL/GenBank/DDBJ databases">
        <title>Genome sequencing of the rare red list fungi Antrodiella citrinella (Flaviporus citrinellus).</title>
        <authorList>
            <person name="Buettner E."/>
            <person name="Kellner H."/>
        </authorList>
    </citation>
    <scope>NUCLEOTIDE SEQUENCE [LARGE SCALE GENOMIC DNA]</scope>
    <source>
        <strain evidence="2 3">DSM 108506</strain>
    </source>
</reference>
<sequence length="99" mass="11354">HSHTAPTPPPVASPIKWLLEQSQCDDALDTWFADVGLYVGEEEKERRGWEERERVEWFKGEEEEEDDDDEEGEEESSDLEGLGAGEEWEAGEDQEEEDA</sequence>
<keyword evidence="3" id="KW-1185">Reference proteome</keyword>
<dbReference type="EMBL" id="SGPM01000973">
    <property type="protein sequence ID" value="THH14159.1"/>
    <property type="molecule type" value="Genomic_DNA"/>
</dbReference>
<name>A0A4S4LPJ5_9APHY</name>
<accession>A0A4S4LPJ5</accession>
<feature type="non-terminal residue" evidence="2">
    <location>
        <position position="1"/>
    </location>
</feature>
<comment type="caution">
    <text evidence="2">The sequence shown here is derived from an EMBL/GenBank/DDBJ whole genome shotgun (WGS) entry which is preliminary data.</text>
</comment>